<organism evidence="2 3">
    <name type="scientific">Petrolisthes cinctipes</name>
    <name type="common">Flat porcelain crab</name>
    <dbReference type="NCBI Taxonomy" id="88211"/>
    <lineage>
        <taxon>Eukaryota</taxon>
        <taxon>Metazoa</taxon>
        <taxon>Ecdysozoa</taxon>
        <taxon>Arthropoda</taxon>
        <taxon>Crustacea</taxon>
        <taxon>Multicrustacea</taxon>
        <taxon>Malacostraca</taxon>
        <taxon>Eumalacostraca</taxon>
        <taxon>Eucarida</taxon>
        <taxon>Decapoda</taxon>
        <taxon>Pleocyemata</taxon>
        <taxon>Anomura</taxon>
        <taxon>Galatheoidea</taxon>
        <taxon>Porcellanidae</taxon>
        <taxon>Petrolisthes</taxon>
    </lineage>
</organism>
<keyword evidence="3" id="KW-1185">Reference proteome</keyword>
<sequence length="156" mass="17077">MKKLHTLRSQFRREVKTVKASQRSGVGTDVVYIPKLWCYNSLSFLGDGDILRDSTSTLDEVPTQATDRVLVAQPPVINIKRPSPPDHVHPTTGLHHRGGPWFLPAILSLSSPTNLANSSPFCTVGKRVTPSTSKPPEDTRCQSDPTPSPIDGSLLR</sequence>
<name>A0AAE1FVN8_PETCI</name>
<dbReference type="AlphaFoldDB" id="A0AAE1FVN8"/>
<reference evidence="2" key="1">
    <citation type="submission" date="2023-10" db="EMBL/GenBank/DDBJ databases">
        <title>Genome assemblies of two species of porcelain crab, Petrolisthes cinctipes and Petrolisthes manimaculis (Anomura: Porcellanidae).</title>
        <authorList>
            <person name="Angst P."/>
        </authorList>
    </citation>
    <scope>NUCLEOTIDE SEQUENCE</scope>
    <source>
        <strain evidence="2">PB745_01</strain>
        <tissue evidence="2">Gill</tissue>
    </source>
</reference>
<dbReference type="EMBL" id="JAWQEG010001323">
    <property type="protein sequence ID" value="KAK3880445.1"/>
    <property type="molecule type" value="Genomic_DNA"/>
</dbReference>
<dbReference type="PANTHER" id="PTHR21505">
    <property type="entry name" value="MADF DOMAIN-CONTAINING PROTEIN-RELATED"/>
    <property type="match status" value="1"/>
</dbReference>
<accession>A0AAE1FVN8</accession>
<evidence type="ECO:0000313" key="2">
    <source>
        <dbReference type="EMBL" id="KAK3880445.1"/>
    </source>
</evidence>
<proteinExistence type="predicted"/>
<protein>
    <submittedName>
        <fullName evidence="2">Uncharacterized protein</fullName>
    </submittedName>
</protein>
<dbReference type="Proteomes" id="UP001286313">
    <property type="component" value="Unassembled WGS sequence"/>
</dbReference>
<evidence type="ECO:0000256" key="1">
    <source>
        <dbReference type="SAM" id="MobiDB-lite"/>
    </source>
</evidence>
<dbReference type="PANTHER" id="PTHR21505:SF8">
    <property type="entry name" value="DPT-YFP REPRESSOR BY OVEREXPRESSION, ISOFORM D-RELATED"/>
    <property type="match status" value="1"/>
</dbReference>
<feature type="region of interest" description="Disordered" evidence="1">
    <location>
        <begin position="120"/>
        <end position="156"/>
    </location>
</feature>
<evidence type="ECO:0000313" key="3">
    <source>
        <dbReference type="Proteomes" id="UP001286313"/>
    </source>
</evidence>
<comment type="caution">
    <text evidence="2">The sequence shown here is derived from an EMBL/GenBank/DDBJ whole genome shotgun (WGS) entry which is preliminary data.</text>
</comment>
<gene>
    <name evidence="2" type="ORF">Pcinc_015047</name>
</gene>